<accession>X1UKL0</accession>
<gene>
    <name evidence="1" type="ORF">S12H4_28863</name>
</gene>
<organism evidence="1">
    <name type="scientific">marine sediment metagenome</name>
    <dbReference type="NCBI Taxonomy" id="412755"/>
    <lineage>
        <taxon>unclassified sequences</taxon>
        <taxon>metagenomes</taxon>
        <taxon>ecological metagenomes</taxon>
    </lineage>
</organism>
<reference evidence="1" key="1">
    <citation type="journal article" date="2014" name="Front. Microbiol.">
        <title>High frequency of phylogenetically diverse reductive dehalogenase-homologous genes in deep subseafloor sedimentary metagenomes.</title>
        <authorList>
            <person name="Kawai M."/>
            <person name="Futagami T."/>
            <person name="Toyoda A."/>
            <person name="Takaki Y."/>
            <person name="Nishi S."/>
            <person name="Hori S."/>
            <person name="Arai W."/>
            <person name="Tsubouchi T."/>
            <person name="Morono Y."/>
            <person name="Uchiyama I."/>
            <person name="Ito T."/>
            <person name="Fujiyama A."/>
            <person name="Inagaki F."/>
            <person name="Takami H."/>
        </authorList>
    </citation>
    <scope>NUCLEOTIDE SEQUENCE</scope>
    <source>
        <strain evidence="1">Expedition CK06-06</strain>
    </source>
</reference>
<comment type="caution">
    <text evidence="1">The sequence shown here is derived from an EMBL/GenBank/DDBJ whole genome shotgun (WGS) entry which is preliminary data.</text>
</comment>
<dbReference type="EMBL" id="BARW01016594">
    <property type="protein sequence ID" value="GAI92894.1"/>
    <property type="molecule type" value="Genomic_DNA"/>
</dbReference>
<proteinExistence type="predicted"/>
<protein>
    <submittedName>
        <fullName evidence="1">Uncharacterized protein</fullName>
    </submittedName>
</protein>
<sequence length="250" mass="28346">MQVAAVGGLGFVAYLGVKSYAEIKGVMPQVKETFQNVWDWGFGVDRQADGSLVPSSVVITNSDGSQERVVNKFNEIPILNKVWGLGGLYQWGMEVGAATNPFEGEEKTYESRDDVAYEDMNNQVYEQWLMEQGDYFDYDAAESYLRNKEAGDAADANWDRYFEENPEALQGLYDSIGESFAPGEGDFVIIPDDPRRKMTILEWGVWTFRNQDPRRDDMTDSGKPINSTMYYSGYEAWYAKNVPINWSEGN</sequence>
<dbReference type="AlphaFoldDB" id="X1UKL0"/>
<name>X1UKL0_9ZZZZ</name>
<evidence type="ECO:0000313" key="1">
    <source>
        <dbReference type="EMBL" id="GAI92894.1"/>
    </source>
</evidence>